<organism evidence="2 3">
    <name type="scientific">Brachionus calyciflorus</name>
    <dbReference type="NCBI Taxonomy" id="104777"/>
    <lineage>
        <taxon>Eukaryota</taxon>
        <taxon>Metazoa</taxon>
        <taxon>Spiralia</taxon>
        <taxon>Gnathifera</taxon>
        <taxon>Rotifera</taxon>
        <taxon>Eurotatoria</taxon>
        <taxon>Monogononta</taxon>
        <taxon>Pseudotrocha</taxon>
        <taxon>Ploima</taxon>
        <taxon>Brachionidae</taxon>
        <taxon>Brachionus</taxon>
    </lineage>
</organism>
<proteinExistence type="predicted"/>
<dbReference type="AlphaFoldDB" id="A0A813SYA4"/>
<dbReference type="Proteomes" id="UP000663879">
    <property type="component" value="Unassembled WGS sequence"/>
</dbReference>
<protein>
    <recommendedName>
        <fullName evidence="1">BEN domain-containing protein</fullName>
    </recommendedName>
</protein>
<evidence type="ECO:0000313" key="3">
    <source>
        <dbReference type="Proteomes" id="UP000663879"/>
    </source>
</evidence>
<dbReference type="EMBL" id="CAJNOC010000766">
    <property type="protein sequence ID" value="CAF0800918.1"/>
    <property type="molecule type" value="Genomic_DNA"/>
</dbReference>
<dbReference type="PROSITE" id="PS51457">
    <property type="entry name" value="BEN"/>
    <property type="match status" value="1"/>
</dbReference>
<dbReference type="InterPro" id="IPR018379">
    <property type="entry name" value="BEN_domain"/>
</dbReference>
<reference evidence="2" key="1">
    <citation type="submission" date="2021-02" db="EMBL/GenBank/DDBJ databases">
        <authorList>
            <person name="Nowell W R."/>
        </authorList>
    </citation>
    <scope>NUCLEOTIDE SEQUENCE</scope>
    <source>
        <strain evidence="2">Ploen Becks lab</strain>
    </source>
</reference>
<name>A0A813SYA4_9BILA</name>
<dbReference type="PANTHER" id="PTHR46579">
    <property type="entry name" value="F5/8 TYPE C DOMAIN-CONTAINING PROTEIN-RELATED"/>
    <property type="match status" value="1"/>
</dbReference>
<evidence type="ECO:0000313" key="2">
    <source>
        <dbReference type="EMBL" id="CAF0800918.1"/>
    </source>
</evidence>
<feature type="domain" description="BEN" evidence="1">
    <location>
        <begin position="794"/>
        <end position="886"/>
    </location>
</feature>
<dbReference type="PANTHER" id="PTHR46579:SF1">
    <property type="entry name" value="F5_8 TYPE C DOMAIN-CONTAINING PROTEIN"/>
    <property type="match status" value="1"/>
</dbReference>
<keyword evidence="3" id="KW-1185">Reference proteome</keyword>
<comment type="caution">
    <text evidence="2">The sequence shown here is derived from an EMBL/GenBank/DDBJ whole genome shotgun (WGS) entry which is preliminary data.</text>
</comment>
<accession>A0A813SYA4</accession>
<dbReference type="OrthoDB" id="6509516at2759"/>
<dbReference type="GO" id="GO:0003677">
    <property type="term" value="F:DNA binding"/>
    <property type="evidence" value="ECO:0007669"/>
    <property type="project" value="InterPro"/>
</dbReference>
<gene>
    <name evidence="2" type="ORF">OXX778_LOCUS6462</name>
</gene>
<evidence type="ECO:0000259" key="1">
    <source>
        <dbReference type="PROSITE" id="PS51457"/>
    </source>
</evidence>
<sequence>MDNNNFDNRQGFSNQNWFNEKKNLIKENFKEYRKKLKRLRVEETLYSDSIESNQFQIESCDPILSLDDILPDEPNEEEPISLEIPDPISIVDSEKLIIENDIDSTLLKLIFDGFGINVKQFCLSFVICCQRLKLSLAGRDILLDFLKSLFPFPNNLPSSYNQIIKTINFKPVNEISLCEFCQQKLINDKCSNENCYSINQKVQINKKNSIFVFDTEKQIINIVQSEWSHFKSYKENLKKETINDVCNSNIYSQIENPISLILFADAANITKSSNTSMWAIFSTIVELPPIIRNAKKNIIIHTLWNGELDFNLIFKYYTKIDNLINKGTNIIVDGTLTHFNVRILGLISDTVARPKLCNSTQFNGGFGCLHCLHPNSNCDGKYQRSVYFYDKNIKSRTNDDYNLDVRNAEKTKKRSNGIKGFTYLSNWISIPDCVLLDYMHLSLEGMTNWFLDHWLSDTNTPYYLGRVLLLLDKRAMKAKYPIEFSRRQRSFNERNRFKANELRNLAFYLIPAVMFDFLPAEYYNNVLCYLVFLRILTKEAITLEDLDDAKNLIIFFYKSFEKLYGVEAVTFNLHGHIHLVDQVKKFGPINKISTFPFEGMFKHSKEYLSGTRGLVNQIAQGLQLEKYLSYECFDVIDTINSPILRDFVLNSIQNKNKDIESFNFMAKDGLNSLSAQEKLFLEKSCLLNNSSKIEVLKRAFVKNQSTRKKCEDDALQFELEISVVSDDDERQISDLNIQLPQSSHCLRVSSQTNISPVPTSSNDFLNKSNQNNYENGDQISQISDQIKNLNEKIENLNRIGRIPSVMFNGFNLVSLSAKDSTKYALRVAAHIFSKDELSNNGILDHCRISTRNQLDPVRVDLIKESVMVKYGISIDKLETTVNQKCD</sequence>